<gene>
    <name evidence="3" type="ORF">M9Y10_000829</name>
</gene>
<name>A0ABR2L5A7_9EUKA</name>
<evidence type="ECO:0000256" key="1">
    <source>
        <dbReference type="SAM" id="Coils"/>
    </source>
</evidence>
<feature type="coiled-coil region" evidence="1">
    <location>
        <begin position="918"/>
        <end position="952"/>
    </location>
</feature>
<evidence type="ECO:0000313" key="3">
    <source>
        <dbReference type="EMBL" id="KAK8898538.1"/>
    </source>
</evidence>
<feature type="coiled-coil region" evidence="1">
    <location>
        <begin position="300"/>
        <end position="329"/>
    </location>
</feature>
<accession>A0ABR2L5A7</accession>
<feature type="compositionally biased region" description="Polar residues" evidence="2">
    <location>
        <begin position="602"/>
        <end position="615"/>
    </location>
</feature>
<feature type="compositionally biased region" description="Acidic residues" evidence="2">
    <location>
        <begin position="486"/>
        <end position="497"/>
    </location>
</feature>
<protein>
    <submittedName>
        <fullName evidence="3">Uncharacterized protein</fullName>
    </submittedName>
</protein>
<evidence type="ECO:0000256" key="2">
    <source>
        <dbReference type="SAM" id="MobiDB-lite"/>
    </source>
</evidence>
<feature type="compositionally biased region" description="Acidic residues" evidence="2">
    <location>
        <begin position="637"/>
        <end position="651"/>
    </location>
</feature>
<organism evidence="3 4">
    <name type="scientific">Tritrichomonas musculus</name>
    <dbReference type="NCBI Taxonomy" id="1915356"/>
    <lineage>
        <taxon>Eukaryota</taxon>
        <taxon>Metamonada</taxon>
        <taxon>Parabasalia</taxon>
        <taxon>Tritrichomonadida</taxon>
        <taxon>Tritrichomonadidae</taxon>
        <taxon>Tritrichomonas</taxon>
    </lineage>
</organism>
<comment type="caution">
    <text evidence="3">The sequence shown here is derived from an EMBL/GenBank/DDBJ whole genome shotgun (WGS) entry which is preliminary data.</text>
</comment>
<keyword evidence="1" id="KW-0175">Coiled coil</keyword>
<feature type="region of interest" description="Disordered" evidence="2">
    <location>
        <begin position="408"/>
        <end position="651"/>
    </location>
</feature>
<feature type="compositionally biased region" description="Basic and acidic residues" evidence="2">
    <location>
        <begin position="532"/>
        <end position="590"/>
    </location>
</feature>
<dbReference type="Proteomes" id="UP001470230">
    <property type="component" value="Unassembled WGS sequence"/>
</dbReference>
<keyword evidence="4" id="KW-1185">Reference proteome</keyword>
<reference evidence="3 4" key="1">
    <citation type="submission" date="2024-04" db="EMBL/GenBank/DDBJ databases">
        <title>Tritrichomonas musculus Genome.</title>
        <authorList>
            <person name="Alves-Ferreira E."/>
            <person name="Grigg M."/>
            <person name="Lorenzi H."/>
            <person name="Galac M."/>
        </authorList>
    </citation>
    <scope>NUCLEOTIDE SEQUENCE [LARGE SCALE GENOMIC DNA]</scope>
    <source>
        <strain evidence="3 4">EAF2021</strain>
    </source>
</reference>
<feature type="compositionally biased region" description="Acidic residues" evidence="2">
    <location>
        <begin position="443"/>
        <end position="461"/>
    </location>
</feature>
<feature type="region of interest" description="Disordered" evidence="2">
    <location>
        <begin position="1"/>
        <end position="20"/>
    </location>
</feature>
<proteinExistence type="predicted"/>
<sequence length="953" mass="108551">MSGKIIGIISPPERHSQVPSNCKITQDGNQITLTDDTSNRPFSESHNFDAVTDNFTDVINEVSNNESMRIISFGSEFSTPTITRIKEWSIQFINQRFQTNQSTSIPISAGLVYDKDVLDLLSLRPGKSEKFELVDSDDIYSAADLIDFSFEKFKRFKETVFVLHIGIEPFFEWVVVPRADGFVPTPSLTGLPPNEKLIFILKQFPTITESGITTGFDRFRKMSNIFKLVLDTFCDINTFWVFHFATDVTFKSNNALFKIAGYVSAIGHESNNFEISRSNLFDVHSEEEEVDFKGLDPELLSNYLTDQQRKEAEAEEKELQRKLNLMLSDDDDRKGRRRRVGKKKNDKGEYEYEYEYGTGEGLSGKKRRIRKKIQKPDGSYDYEYEYVPIEELRGRKRNRVKRPDGTYEYEYEYGPDEGTRRRKRNKVKKRVKKGPDGSNEYGYEYEYEYGDYYDDQYGDSDNEGRIAGGKGKGRRRRRKGQNADGADGEDIDAEDGLGDLGVMEALEERKKRRKKGKGKGRGDGTESTEGDAQSKKSEAESAKKAAEDEAKAKKAAEKAAEKEARDQKIKELLDQRKQNKKKDESSEQKKNKNKNKKGNGNQAISNFSAGSSLTSQRDKINMMMQKFRNQLAREGSDDIDDDYDLDEEEDDLEDMSFLNFDTTGMSYEEIQREKKKRLEKLKNKKRRAAYSKRRENEHELLRLQMLAINALALARRADPNSNQRGSSFLDDANEPSQIGKPTTVTDSELKSKDGEIVSELKKVGNARQKRVDELLALNKKLNDKRRRHEKYEGIIKERRALFLDIHNSIIQMKMEMPPPRVYRDDDDANGDGNDTGINGKGSGVNGRGSGINGKSSGINGKGGLDDLGSDNDDILNGSANDLKGAKGYGSTLKGAKKDRAIGKRKAYDASHAKKKKNFSDYKQTKMLLEREIENVKKDIKLIKRRQKAINHEI</sequence>
<feature type="compositionally biased region" description="Basic residues" evidence="2">
    <location>
        <begin position="471"/>
        <end position="480"/>
    </location>
</feature>
<feature type="compositionally biased region" description="Gly residues" evidence="2">
    <location>
        <begin position="838"/>
        <end position="851"/>
    </location>
</feature>
<evidence type="ECO:0000313" key="4">
    <source>
        <dbReference type="Proteomes" id="UP001470230"/>
    </source>
</evidence>
<feature type="region of interest" description="Disordered" evidence="2">
    <location>
        <begin position="818"/>
        <end position="863"/>
    </location>
</feature>
<feature type="compositionally biased region" description="Basic residues" evidence="2">
    <location>
        <begin position="510"/>
        <end position="519"/>
    </location>
</feature>
<feature type="compositionally biased region" description="Basic residues" evidence="2">
    <location>
        <begin position="420"/>
        <end position="432"/>
    </location>
</feature>
<dbReference type="EMBL" id="JAPFFF010000001">
    <property type="protein sequence ID" value="KAK8898538.1"/>
    <property type="molecule type" value="Genomic_DNA"/>
</dbReference>
<feature type="compositionally biased region" description="Polar residues" evidence="2">
    <location>
        <begin position="734"/>
        <end position="746"/>
    </location>
</feature>
<feature type="region of interest" description="Disordered" evidence="2">
    <location>
        <begin position="719"/>
        <end position="747"/>
    </location>
</feature>